<dbReference type="SUPFAM" id="SSF52540">
    <property type="entry name" value="P-loop containing nucleoside triphosphate hydrolases"/>
    <property type="match status" value="1"/>
</dbReference>
<dbReference type="InterPro" id="IPR053137">
    <property type="entry name" value="NLR-like"/>
</dbReference>
<evidence type="ECO:0000259" key="2">
    <source>
        <dbReference type="Pfam" id="PF13191"/>
    </source>
</evidence>
<evidence type="ECO:0000313" key="3">
    <source>
        <dbReference type="EMBL" id="PLB41701.1"/>
    </source>
</evidence>
<dbReference type="OrthoDB" id="1658288at2759"/>
<dbReference type="PANTHER" id="PTHR46082:SF6">
    <property type="entry name" value="AAA+ ATPASE DOMAIN-CONTAINING PROTEIN-RELATED"/>
    <property type="match status" value="1"/>
</dbReference>
<accession>A0A2I2FM53</accession>
<dbReference type="RefSeq" id="XP_024675713.1">
    <property type="nucleotide sequence ID" value="XM_024814746.1"/>
</dbReference>
<dbReference type="SMART" id="SM00028">
    <property type="entry name" value="TPR"/>
    <property type="match status" value="3"/>
</dbReference>
<dbReference type="InterPro" id="IPR019734">
    <property type="entry name" value="TPR_rpt"/>
</dbReference>
<dbReference type="STRING" id="41067.A0A2I2FM53"/>
<dbReference type="GeneID" id="36521906"/>
<reference evidence="3 4" key="1">
    <citation type="submission" date="2017-12" db="EMBL/GenBank/DDBJ databases">
        <authorList>
            <consortium name="DOE Joint Genome Institute"/>
            <person name="Haridas S."/>
            <person name="Kjaerbolling I."/>
            <person name="Vesth T.C."/>
            <person name="Frisvad J.C."/>
            <person name="Nybo J.L."/>
            <person name="Theobald S."/>
            <person name="Kuo A."/>
            <person name="Bowyer P."/>
            <person name="Matsuda Y."/>
            <person name="Mondo S."/>
            <person name="Lyhne E.K."/>
            <person name="Kogle M.E."/>
            <person name="Clum A."/>
            <person name="Lipzen A."/>
            <person name="Salamov A."/>
            <person name="Ngan C.Y."/>
            <person name="Daum C."/>
            <person name="Chiniquy J."/>
            <person name="Barry K."/>
            <person name="LaButti K."/>
            <person name="Simmons B.A."/>
            <person name="Magnuson J.K."/>
            <person name="Mortensen U.H."/>
            <person name="Larsen T.O."/>
            <person name="Grigoriev I.V."/>
            <person name="Baker S.E."/>
            <person name="Andersen M.R."/>
            <person name="Nordberg H.P."/>
            <person name="Cantor M.N."/>
            <person name="Hua S.X."/>
        </authorList>
    </citation>
    <scope>NUCLEOTIDE SEQUENCE [LARGE SCALE GENOMIC DNA]</scope>
    <source>
        <strain evidence="3 4">CBS 102.13</strain>
    </source>
</reference>
<dbReference type="SUPFAM" id="SSF48452">
    <property type="entry name" value="TPR-like"/>
    <property type="match status" value="1"/>
</dbReference>
<dbReference type="Pfam" id="PF13424">
    <property type="entry name" value="TPR_12"/>
    <property type="match status" value="2"/>
</dbReference>
<evidence type="ECO:0000259" key="1">
    <source>
        <dbReference type="Pfam" id="PF01048"/>
    </source>
</evidence>
<dbReference type="Gene3D" id="3.40.50.300">
    <property type="entry name" value="P-loop containing nucleotide triphosphate hydrolases"/>
    <property type="match status" value="1"/>
</dbReference>
<feature type="domain" description="Nucleoside phosphorylase" evidence="1">
    <location>
        <begin position="10"/>
        <end position="299"/>
    </location>
</feature>
<dbReference type="Gene3D" id="1.25.40.10">
    <property type="entry name" value="Tetratricopeptide repeat domain"/>
    <property type="match status" value="2"/>
</dbReference>
<dbReference type="Proteomes" id="UP000234585">
    <property type="component" value="Unassembled WGS sequence"/>
</dbReference>
<dbReference type="PANTHER" id="PTHR46082">
    <property type="entry name" value="ATP/GTP-BINDING PROTEIN-RELATED"/>
    <property type="match status" value="1"/>
</dbReference>
<dbReference type="Pfam" id="PF01048">
    <property type="entry name" value="PNP_UDP_1"/>
    <property type="match status" value="1"/>
</dbReference>
<dbReference type="PRINTS" id="PR00364">
    <property type="entry name" value="DISEASERSIST"/>
</dbReference>
<feature type="domain" description="Orc1-like AAA ATPase" evidence="2">
    <location>
        <begin position="332"/>
        <end position="451"/>
    </location>
</feature>
<dbReference type="GO" id="GO:0043531">
    <property type="term" value="F:ADP binding"/>
    <property type="evidence" value="ECO:0007669"/>
    <property type="project" value="InterPro"/>
</dbReference>
<organism evidence="3 4">
    <name type="scientific">Aspergillus candidus</name>
    <dbReference type="NCBI Taxonomy" id="41067"/>
    <lineage>
        <taxon>Eukaryota</taxon>
        <taxon>Fungi</taxon>
        <taxon>Dikarya</taxon>
        <taxon>Ascomycota</taxon>
        <taxon>Pezizomycotina</taxon>
        <taxon>Eurotiomycetes</taxon>
        <taxon>Eurotiomycetidae</taxon>
        <taxon>Eurotiales</taxon>
        <taxon>Aspergillaceae</taxon>
        <taxon>Aspergillus</taxon>
        <taxon>Aspergillus subgen. Circumdati</taxon>
    </lineage>
</organism>
<name>A0A2I2FM53_ASPCN</name>
<dbReference type="InterPro" id="IPR011990">
    <property type="entry name" value="TPR-like_helical_dom_sf"/>
</dbReference>
<dbReference type="AlphaFoldDB" id="A0A2I2FM53"/>
<dbReference type="Gene3D" id="3.40.50.1580">
    <property type="entry name" value="Nucleoside phosphorylase domain"/>
    <property type="match status" value="1"/>
</dbReference>
<dbReference type="InterPro" id="IPR000845">
    <property type="entry name" value="Nucleoside_phosphorylase_d"/>
</dbReference>
<sequence length="903" mass="101017">MGLSHDDYMIAWICALPLEMAAAKVMLDETHPPLPQPRSDENAYTLGSISGHHIVVACLPSGVYGITSAAVVLANMRPTFPSLRFGLMVGIGGGVPSTTNDIRLGDVVVSVPTANSGGVIQYDFGKALHDGYFQHTGSLNRPSQVLLTAVSQIRSNEMIGKRLAARFLSDVLQAQGHVKENFARPDKDWLFISDYKHHSDRPDCSMCDHSQLMDRDRRVHEGPVTHYGLIASGNQVMKDGKKRDSLAQSTDILCFEMEAAGLVDQLPCLVVRGICDYCDSHKHKEWQGYAALAAAAYVKELLSVVSLAATQSVMKPKYQVPLDLTSVPAIEEFIGRHEDLEHLWHYLQPAGSTSQKVAILHGLGGIGKTQLAIQFARKHKHDFTAIFWLAGKDRSTLVRSLSSCLPRIQTHAVANEAATEEEAEQRASQVLKWLAVPENQNWLLIFDNIDQYTPLQTSNNHGYDIKDFFPKADHGSILITSRLQRLMELGKSFPIERLTPKDASNLFLQNCGRSLSEIVDTGLMTQLDGLPLAIAIAGAFMRETGTGIREYLEDYQESWSELQAQSTPTRHYHQGNILQTWAVSYQEIQKRDPTAAVLLLFLSFFDNQDIWYELIACGCHCANVPDWFETAVGTKFDFKARIKTLIAFSLIETKPQGGSYRLHPVVQDWCIHVAATENHISRLRELALVCIGYMVPDTDKRDYARVQRRLLPHANYLFQKHVTYEANNTAVCGAFRCLGNLYSNQGKLKEAEVMYQRALAGYEQTLGPDHTSTLLTVNNLGLLYSDQGKLKEAEMMYQRALAGCEQALGPDHTSTLHTLKDAEVMYQRALVGCEQALDPDHTFILDTVHNLGNLYQHQGKLKKAEVMYQRALAGYERTLGDSLDCKIFRAREYKHLEMIPKIW</sequence>
<dbReference type="InterPro" id="IPR027417">
    <property type="entry name" value="P-loop_NTPase"/>
</dbReference>
<dbReference type="EMBL" id="KZ559119">
    <property type="protein sequence ID" value="PLB41701.1"/>
    <property type="molecule type" value="Genomic_DNA"/>
</dbReference>
<dbReference type="SUPFAM" id="SSF53167">
    <property type="entry name" value="Purine and uridine phosphorylases"/>
    <property type="match status" value="1"/>
</dbReference>
<evidence type="ECO:0000313" key="4">
    <source>
        <dbReference type="Proteomes" id="UP000234585"/>
    </source>
</evidence>
<dbReference type="InterPro" id="IPR035994">
    <property type="entry name" value="Nucleoside_phosphorylase_sf"/>
</dbReference>
<dbReference type="GO" id="GO:0003824">
    <property type="term" value="F:catalytic activity"/>
    <property type="evidence" value="ECO:0007669"/>
    <property type="project" value="InterPro"/>
</dbReference>
<dbReference type="InterPro" id="IPR041664">
    <property type="entry name" value="AAA_16"/>
</dbReference>
<dbReference type="GO" id="GO:0009116">
    <property type="term" value="P:nucleoside metabolic process"/>
    <property type="evidence" value="ECO:0007669"/>
    <property type="project" value="InterPro"/>
</dbReference>
<proteinExistence type="predicted"/>
<keyword evidence="4" id="KW-1185">Reference proteome</keyword>
<gene>
    <name evidence="3" type="ORF">BDW47DRAFT_114999</name>
</gene>
<dbReference type="Pfam" id="PF13191">
    <property type="entry name" value="AAA_16"/>
    <property type="match status" value="1"/>
</dbReference>
<protein>
    <submittedName>
        <fullName evidence="3">Uncharacterized protein</fullName>
    </submittedName>
</protein>